<accession>A0A370PPL8</accession>
<keyword evidence="2" id="KW-1185">Reference proteome</keyword>
<dbReference type="EMBL" id="KZ851850">
    <property type="protein sequence ID" value="RDK44132.1"/>
    <property type="molecule type" value="Genomic_DNA"/>
</dbReference>
<organism evidence="1 2">
    <name type="scientific">Aspergillus phoenicis ATCC 13157</name>
    <dbReference type="NCBI Taxonomy" id="1353007"/>
    <lineage>
        <taxon>Eukaryota</taxon>
        <taxon>Fungi</taxon>
        <taxon>Dikarya</taxon>
        <taxon>Ascomycota</taxon>
        <taxon>Pezizomycotina</taxon>
        <taxon>Eurotiomycetes</taxon>
        <taxon>Eurotiomycetidae</taxon>
        <taxon>Eurotiales</taxon>
        <taxon>Aspergillaceae</taxon>
        <taxon>Aspergillus</taxon>
    </lineage>
</organism>
<sequence length="82" mass="9299">MHSAVTLLMEVRKISATETCRVLEQLIIDYEQEALRLRDEPLAGHGQSGTLGWHLDRHIWIYSGTVCEAQLVLDIASTHENK</sequence>
<evidence type="ECO:0000313" key="1">
    <source>
        <dbReference type="EMBL" id="RDK44132.1"/>
    </source>
</evidence>
<gene>
    <name evidence="1" type="ORF">M752DRAFT_152432</name>
</gene>
<dbReference type="AlphaFoldDB" id="A0A370PPL8"/>
<dbReference type="Proteomes" id="UP000254937">
    <property type="component" value="Unassembled WGS sequence"/>
</dbReference>
<reference evidence="1 2" key="1">
    <citation type="submission" date="2018-07" db="EMBL/GenBank/DDBJ databases">
        <title>Section-level genome sequencing of Aspergillus section Nigri to investigate inter- and intra-species variation.</title>
        <authorList>
            <consortium name="DOE Joint Genome Institute"/>
            <person name="Vesth T.C."/>
            <person name="Nybo J.L."/>
            <person name="Theobald S."/>
            <person name="Frisvad J.C."/>
            <person name="Larsen T.O."/>
            <person name="Nielsen K.F."/>
            <person name="Hoof J.B."/>
            <person name="Brandl J."/>
            <person name="Salamov A."/>
            <person name="Riley R."/>
            <person name="Gladden J.M."/>
            <person name="Phatale P."/>
            <person name="Nielsen M.T."/>
            <person name="Lyhne E.K."/>
            <person name="Kogle M.E."/>
            <person name="Strasser K."/>
            <person name="McDonnell E."/>
            <person name="Barry K."/>
            <person name="Clum A."/>
            <person name="Chen C."/>
            <person name="Nolan M."/>
            <person name="Sandor L."/>
            <person name="Kuo A."/>
            <person name="Lipzen A."/>
            <person name="Hainaut M."/>
            <person name="Drula E."/>
            <person name="Tsang A."/>
            <person name="Magnuson J.K."/>
            <person name="Henrissat B."/>
            <person name="Wiebenga A."/>
            <person name="Simmons B.A."/>
            <person name="Makela M.R."/>
            <person name="De vries R.P."/>
            <person name="Grigoriev I.V."/>
            <person name="Mortensen U.H."/>
            <person name="Baker S.E."/>
            <person name="Andersen M.R."/>
        </authorList>
    </citation>
    <scope>NUCLEOTIDE SEQUENCE [LARGE SCALE GENOMIC DNA]</scope>
    <source>
        <strain evidence="1 2">ATCC 13157</strain>
    </source>
</reference>
<protein>
    <submittedName>
        <fullName evidence="1">Uncharacterized protein</fullName>
    </submittedName>
</protein>
<proteinExistence type="predicted"/>
<name>A0A370PPL8_ASPPH</name>
<evidence type="ECO:0000313" key="2">
    <source>
        <dbReference type="Proteomes" id="UP000254937"/>
    </source>
</evidence>